<keyword evidence="2 4" id="KW-0238">DNA-binding</keyword>
<dbReference type="InterPro" id="IPR001867">
    <property type="entry name" value="OmpR/PhoB-type_DNA-bd"/>
</dbReference>
<dbReference type="CDD" id="cd00383">
    <property type="entry name" value="trans_reg_C"/>
    <property type="match status" value="1"/>
</dbReference>
<dbReference type="InterPro" id="IPR016032">
    <property type="entry name" value="Sig_transdc_resp-reg_C-effctor"/>
</dbReference>
<name>W4VMZ8_9BACI</name>
<evidence type="ECO:0000256" key="1">
    <source>
        <dbReference type="ARBA" id="ARBA00023015"/>
    </source>
</evidence>
<evidence type="ECO:0000256" key="2">
    <source>
        <dbReference type="ARBA" id="ARBA00023125"/>
    </source>
</evidence>
<dbReference type="Pfam" id="PF00486">
    <property type="entry name" value="Trans_reg_C"/>
    <property type="match status" value="1"/>
</dbReference>
<comment type="caution">
    <text evidence="6">The sequence shown here is derived from an EMBL/GenBank/DDBJ whole genome shotgun (WGS) entry which is preliminary data.</text>
</comment>
<dbReference type="eggNOG" id="COG0745">
    <property type="taxonomic scope" value="Bacteria"/>
</dbReference>
<keyword evidence="7" id="KW-1185">Reference proteome</keyword>
<dbReference type="Gene3D" id="1.10.10.10">
    <property type="entry name" value="Winged helix-like DNA-binding domain superfamily/Winged helix DNA-binding domain"/>
    <property type="match status" value="1"/>
</dbReference>
<dbReference type="Proteomes" id="UP000019102">
    <property type="component" value="Unassembled WGS sequence"/>
</dbReference>
<proteinExistence type="predicted"/>
<feature type="DNA-binding region" description="OmpR/PhoB-type" evidence="4">
    <location>
        <begin position="1"/>
        <end position="59"/>
    </location>
</feature>
<protein>
    <recommendedName>
        <fullName evidence="5">OmpR/PhoB-type domain-containing protein</fullName>
    </recommendedName>
</protein>
<dbReference type="SMART" id="SM00862">
    <property type="entry name" value="Trans_reg_C"/>
    <property type="match status" value="1"/>
</dbReference>
<keyword evidence="1" id="KW-0805">Transcription regulation</keyword>
<dbReference type="SUPFAM" id="SSF46894">
    <property type="entry name" value="C-terminal effector domain of the bipartite response regulators"/>
    <property type="match status" value="1"/>
</dbReference>
<organism evidence="6 7">
    <name type="scientific">Gracilibacillus boraciitolerans JCM 21714</name>
    <dbReference type="NCBI Taxonomy" id="1298598"/>
    <lineage>
        <taxon>Bacteria</taxon>
        <taxon>Bacillati</taxon>
        <taxon>Bacillota</taxon>
        <taxon>Bacilli</taxon>
        <taxon>Bacillales</taxon>
        <taxon>Bacillaceae</taxon>
        <taxon>Gracilibacillus</taxon>
    </lineage>
</organism>
<reference evidence="6 7" key="1">
    <citation type="journal article" date="2014" name="Genome Announc.">
        <title>Draft Genome Sequence of the Boron-Tolerant and Moderately Halotolerant Bacterium Gracilibacillus boraciitolerans JCM 21714T.</title>
        <authorList>
            <person name="Ahmed I."/>
            <person name="Oshima K."/>
            <person name="Suda W."/>
            <person name="Kitamura K."/>
            <person name="Iida T."/>
            <person name="Ohmori Y."/>
            <person name="Fujiwara T."/>
            <person name="Hattori M."/>
            <person name="Ohkuma M."/>
        </authorList>
    </citation>
    <scope>NUCLEOTIDE SEQUENCE [LARGE SCALE GENOMIC DNA]</scope>
    <source>
        <strain evidence="6 7">JCM 21714</strain>
    </source>
</reference>
<dbReference type="GO" id="GO:0003677">
    <property type="term" value="F:DNA binding"/>
    <property type="evidence" value="ECO:0007669"/>
    <property type="project" value="UniProtKB-UniRule"/>
</dbReference>
<gene>
    <name evidence="6" type="ORF">JCM21714_3728</name>
</gene>
<evidence type="ECO:0000256" key="4">
    <source>
        <dbReference type="PROSITE-ProRule" id="PRU01091"/>
    </source>
</evidence>
<dbReference type="GO" id="GO:0006355">
    <property type="term" value="P:regulation of DNA-templated transcription"/>
    <property type="evidence" value="ECO:0007669"/>
    <property type="project" value="InterPro"/>
</dbReference>
<feature type="domain" description="OmpR/PhoB-type" evidence="5">
    <location>
        <begin position="1"/>
        <end position="59"/>
    </location>
</feature>
<evidence type="ECO:0000313" key="7">
    <source>
        <dbReference type="Proteomes" id="UP000019102"/>
    </source>
</evidence>
<sequence length="59" mass="6895">MVLSREQLIDQLYPNADRTILDRTIDAHIKKLREKIEDRPASPLRIQTVRGMGGYKFVQ</sequence>
<dbReference type="InterPro" id="IPR036388">
    <property type="entry name" value="WH-like_DNA-bd_sf"/>
</dbReference>
<dbReference type="PROSITE" id="PS51755">
    <property type="entry name" value="OMPR_PHOB"/>
    <property type="match status" value="1"/>
</dbReference>
<keyword evidence="3" id="KW-0804">Transcription</keyword>
<dbReference type="STRING" id="1298598.JCM21714_3728"/>
<dbReference type="EMBL" id="BAVS01000026">
    <property type="protein sequence ID" value="GAE94562.1"/>
    <property type="molecule type" value="Genomic_DNA"/>
</dbReference>
<evidence type="ECO:0000313" key="6">
    <source>
        <dbReference type="EMBL" id="GAE94562.1"/>
    </source>
</evidence>
<dbReference type="AlphaFoldDB" id="W4VMZ8"/>
<evidence type="ECO:0000259" key="5">
    <source>
        <dbReference type="PROSITE" id="PS51755"/>
    </source>
</evidence>
<dbReference type="GO" id="GO:0000160">
    <property type="term" value="P:phosphorelay signal transduction system"/>
    <property type="evidence" value="ECO:0007669"/>
    <property type="project" value="InterPro"/>
</dbReference>
<evidence type="ECO:0000256" key="3">
    <source>
        <dbReference type="ARBA" id="ARBA00023163"/>
    </source>
</evidence>
<accession>W4VMZ8</accession>